<protein>
    <submittedName>
        <fullName evidence="7">High molecular weight rubredoxin</fullName>
    </submittedName>
</protein>
<dbReference type="InterPro" id="IPR002563">
    <property type="entry name" value="Flavin_Rdtase-like_dom"/>
</dbReference>
<feature type="domain" description="Rubredoxin-like" evidence="6">
    <location>
        <begin position="183"/>
        <end position="224"/>
    </location>
</feature>
<keyword evidence="1" id="KW-0813">Transport</keyword>
<dbReference type="SMART" id="SM00903">
    <property type="entry name" value="Flavin_Reduct"/>
    <property type="match status" value="1"/>
</dbReference>
<dbReference type="EMBL" id="MGDD01000191">
    <property type="protein sequence ID" value="OGL45185.1"/>
    <property type="molecule type" value="Genomic_DNA"/>
</dbReference>
<name>A0A1F7RUD9_9BACT</name>
<evidence type="ECO:0000313" key="7">
    <source>
        <dbReference type="EMBL" id="OGL45185.1"/>
    </source>
</evidence>
<dbReference type="InterPro" id="IPR024935">
    <property type="entry name" value="Rubredoxin_dom"/>
</dbReference>
<keyword evidence="2" id="KW-0479">Metal-binding</keyword>
<dbReference type="InterPro" id="IPR024934">
    <property type="entry name" value="Rubredoxin-like_dom"/>
</dbReference>
<dbReference type="AlphaFoldDB" id="A0A1F7RUD9"/>
<dbReference type="PANTHER" id="PTHR30466:SF1">
    <property type="entry name" value="FMN REDUCTASE (NADH) RUTF"/>
    <property type="match status" value="1"/>
</dbReference>
<evidence type="ECO:0000256" key="3">
    <source>
        <dbReference type="ARBA" id="ARBA00022982"/>
    </source>
</evidence>
<dbReference type="Proteomes" id="UP000179266">
    <property type="component" value="Unassembled WGS sequence"/>
</dbReference>
<proteinExistence type="predicted"/>
<evidence type="ECO:0000259" key="6">
    <source>
        <dbReference type="PROSITE" id="PS50903"/>
    </source>
</evidence>
<evidence type="ECO:0000256" key="4">
    <source>
        <dbReference type="ARBA" id="ARBA00023002"/>
    </source>
</evidence>
<keyword evidence="4" id="KW-0560">Oxidoreductase</keyword>
<evidence type="ECO:0000256" key="2">
    <source>
        <dbReference type="ARBA" id="ARBA00022723"/>
    </source>
</evidence>
<comment type="caution">
    <text evidence="7">The sequence shown here is derived from an EMBL/GenBank/DDBJ whole genome shotgun (WGS) entry which is preliminary data.</text>
</comment>
<dbReference type="InterPro" id="IPR050268">
    <property type="entry name" value="NADH-dep_flavin_reductase"/>
</dbReference>
<dbReference type="PRINTS" id="PR00163">
    <property type="entry name" value="RUBREDOXIN"/>
</dbReference>
<dbReference type="GO" id="GO:0005506">
    <property type="term" value="F:iron ion binding"/>
    <property type="evidence" value="ECO:0007669"/>
    <property type="project" value="InterPro"/>
</dbReference>
<dbReference type="SUPFAM" id="SSF57802">
    <property type="entry name" value="Rubredoxin-like"/>
    <property type="match status" value="1"/>
</dbReference>
<dbReference type="Pfam" id="PF01613">
    <property type="entry name" value="Flavin_Reduct"/>
    <property type="match status" value="1"/>
</dbReference>
<evidence type="ECO:0000313" key="8">
    <source>
        <dbReference type="Proteomes" id="UP000179266"/>
    </source>
</evidence>
<dbReference type="SUPFAM" id="SSF50475">
    <property type="entry name" value="FMN-binding split barrel"/>
    <property type="match status" value="1"/>
</dbReference>
<dbReference type="InterPro" id="IPR012349">
    <property type="entry name" value="Split_barrel_FMN-bd"/>
</dbReference>
<keyword evidence="5" id="KW-0408">Iron</keyword>
<organism evidence="7 8">
    <name type="scientific">Candidatus Schekmanbacteria bacterium RBG_13_48_7</name>
    <dbReference type="NCBI Taxonomy" id="1817878"/>
    <lineage>
        <taxon>Bacteria</taxon>
        <taxon>Candidatus Schekmaniibacteriota</taxon>
    </lineage>
</organism>
<dbReference type="Gene3D" id="2.20.28.10">
    <property type="match status" value="1"/>
</dbReference>
<keyword evidence="3" id="KW-0249">Electron transport</keyword>
<dbReference type="Pfam" id="PF00301">
    <property type="entry name" value="Rubredoxin"/>
    <property type="match status" value="1"/>
</dbReference>
<dbReference type="CDD" id="cd00730">
    <property type="entry name" value="rubredoxin"/>
    <property type="match status" value="1"/>
</dbReference>
<reference evidence="7 8" key="1">
    <citation type="journal article" date="2016" name="Nat. Commun.">
        <title>Thousands of microbial genomes shed light on interconnected biogeochemical processes in an aquifer system.</title>
        <authorList>
            <person name="Anantharaman K."/>
            <person name="Brown C.T."/>
            <person name="Hug L.A."/>
            <person name="Sharon I."/>
            <person name="Castelle C.J."/>
            <person name="Probst A.J."/>
            <person name="Thomas B.C."/>
            <person name="Singh A."/>
            <person name="Wilkins M.J."/>
            <person name="Karaoz U."/>
            <person name="Brodie E.L."/>
            <person name="Williams K.H."/>
            <person name="Hubbard S.S."/>
            <person name="Banfield J.F."/>
        </authorList>
    </citation>
    <scope>NUCLEOTIDE SEQUENCE [LARGE SCALE GENOMIC DNA]</scope>
</reference>
<dbReference type="GO" id="GO:0042602">
    <property type="term" value="F:riboflavin reductase (NADPH) activity"/>
    <property type="evidence" value="ECO:0007669"/>
    <property type="project" value="TreeGrafter"/>
</dbReference>
<accession>A0A1F7RUD9</accession>
<sequence>MDLKALQDITYGLFIVSSRSGTKFNGQICNTVMQVTAEPARFIIAIHKNNLTHEYIVKSGIFSASILEDSAPMDFIGLFGFKSGREVDKFADVGFKEGITGCPMVTDHTISTVECSVINKTDVGTHTIFAGELVDANVVKTGNPLTYAIYHQVKKGFSPKNAPTFKIFDNSGQADVSGLKTPFEQHKCTVCGYIYNSGTGDPEHNYKPGTPFKKLAENWICPVC</sequence>
<dbReference type="PROSITE" id="PS50903">
    <property type="entry name" value="RUBREDOXIN_LIKE"/>
    <property type="match status" value="1"/>
</dbReference>
<feature type="non-terminal residue" evidence="7">
    <location>
        <position position="224"/>
    </location>
</feature>
<dbReference type="PANTHER" id="PTHR30466">
    <property type="entry name" value="FLAVIN REDUCTASE"/>
    <property type="match status" value="1"/>
</dbReference>
<evidence type="ECO:0000256" key="5">
    <source>
        <dbReference type="ARBA" id="ARBA00023004"/>
    </source>
</evidence>
<evidence type="ECO:0000256" key="1">
    <source>
        <dbReference type="ARBA" id="ARBA00022448"/>
    </source>
</evidence>
<dbReference type="Gene3D" id="2.30.110.10">
    <property type="entry name" value="Electron Transport, Fmn-binding Protein, Chain A"/>
    <property type="match status" value="1"/>
</dbReference>
<gene>
    <name evidence="7" type="ORF">A2161_17900</name>
</gene>
<dbReference type="GO" id="GO:0010181">
    <property type="term" value="F:FMN binding"/>
    <property type="evidence" value="ECO:0007669"/>
    <property type="project" value="InterPro"/>
</dbReference>